<feature type="transmembrane region" description="Helical" evidence="2">
    <location>
        <begin position="188"/>
        <end position="210"/>
    </location>
</feature>
<dbReference type="Proteomes" id="UP000822688">
    <property type="component" value="Chromosome 6"/>
</dbReference>
<dbReference type="EMBL" id="CM026427">
    <property type="protein sequence ID" value="KAG0569582.1"/>
    <property type="molecule type" value="Genomic_DNA"/>
</dbReference>
<keyword evidence="2" id="KW-1133">Transmembrane helix</keyword>
<accession>A0A8T0HIM8</accession>
<gene>
    <name evidence="3" type="ORF">KC19_6G100700</name>
</gene>
<dbReference type="AlphaFoldDB" id="A0A8T0HIM8"/>
<feature type="transmembrane region" description="Helical" evidence="2">
    <location>
        <begin position="304"/>
        <end position="324"/>
    </location>
</feature>
<reference evidence="3 4" key="1">
    <citation type="submission" date="2020-06" db="EMBL/GenBank/DDBJ databases">
        <title>WGS assembly of Ceratodon purpureus strain R40.</title>
        <authorList>
            <person name="Carey S.B."/>
            <person name="Jenkins J."/>
            <person name="Shu S."/>
            <person name="Lovell J.T."/>
            <person name="Sreedasyam A."/>
            <person name="Maumus F."/>
            <person name="Tiley G.P."/>
            <person name="Fernandez-Pozo N."/>
            <person name="Barry K."/>
            <person name="Chen C."/>
            <person name="Wang M."/>
            <person name="Lipzen A."/>
            <person name="Daum C."/>
            <person name="Saski C.A."/>
            <person name="Payton A.C."/>
            <person name="Mcbreen J.C."/>
            <person name="Conrad R.E."/>
            <person name="Kollar L.M."/>
            <person name="Olsson S."/>
            <person name="Huttunen S."/>
            <person name="Landis J.B."/>
            <person name="Wickett N.J."/>
            <person name="Johnson M.G."/>
            <person name="Rensing S.A."/>
            <person name="Grimwood J."/>
            <person name="Schmutz J."/>
            <person name="Mcdaniel S.F."/>
        </authorList>
    </citation>
    <scope>NUCLEOTIDE SEQUENCE [LARGE SCALE GENOMIC DNA]</scope>
    <source>
        <strain evidence="3 4">R40</strain>
    </source>
</reference>
<organism evidence="3 4">
    <name type="scientific">Ceratodon purpureus</name>
    <name type="common">Fire moss</name>
    <name type="synonym">Dicranum purpureum</name>
    <dbReference type="NCBI Taxonomy" id="3225"/>
    <lineage>
        <taxon>Eukaryota</taxon>
        <taxon>Viridiplantae</taxon>
        <taxon>Streptophyta</taxon>
        <taxon>Embryophyta</taxon>
        <taxon>Bryophyta</taxon>
        <taxon>Bryophytina</taxon>
        <taxon>Bryopsida</taxon>
        <taxon>Dicranidae</taxon>
        <taxon>Pseudoditrichales</taxon>
        <taxon>Ditrichaceae</taxon>
        <taxon>Ceratodon</taxon>
    </lineage>
</organism>
<name>A0A8T0HIM8_CERPU</name>
<feature type="transmembrane region" description="Helical" evidence="2">
    <location>
        <begin position="277"/>
        <end position="298"/>
    </location>
</feature>
<keyword evidence="2" id="KW-0472">Membrane</keyword>
<protein>
    <submittedName>
        <fullName evidence="3">Uncharacterized protein</fullName>
    </submittedName>
</protein>
<comment type="caution">
    <text evidence="3">The sequence shown here is derived from an EMBL/GenBank/DDBJ whole genome shotgun (WGS) entry which is preliminary data.</text>
</comment>
<feature type="transmembrane region" description="Helical" evidence="2">
    <location>
        <begin position="150"/>
        <end position="168"/>
    </location>
</feature>
<feature type="region of interest" description="Disordered" evidence="1">
    <location>
        <begin position="40"/>
        <end position="124"/>
    </location>
</feature>
<evidence type="ECO:0000256" key="2">
    <source>
        <dbReference type="SAM" id="Phobius"/>
    </source>
</evidence>
<feature type="compositionally biased region" description="Polar residues" evidence="1">
    <location>
        <begin position="70"/>
        <end position="84"/>
    </location>
</feature>
<sequence>MEELNVLGDPEPESSPVGEQWRRILQQIIISERSRTALQERGSLARPGEGQSLKIVVNGGNHSSHHAADQNMNEQPIEQVPQNISRRHPSSDKIEVENGESSRSPQSPRSASNGSAHHLAKDSDLATDRKFTKDEFEFMKSVHQALIQQLSTHGIILTLLASITFVVFLQPPGNLESAGIVRSKTTVQWFLCFSSVSFMCACAGLLIVWIGSASLLRPKFFDFEDFTEKFLQKRTNQDGPELAGRVVDAREGFLFDSIPVLCKILQKNLHRVKRLRMYMALSFTACIAAFICAGLAITDSSSDQRWYLIGGICVGGFPLVIETLKYLADLFHKKTWLGTGSTTFKLRNLSLRGHKVGEEGKDRVMQCRVCLFRGFM</sequence>
<feature type="compositionally biased region" description="Low complexity" evidence="1">
    <location>
        <begin position="101"/>
        <end position="112"/>
    </location>
</feature>
<keyword evidence="2" id="KW-0812">Transmembrane</keyword>
<proteinExistence type="predicted"/>
<evidence type="ECO:0000313" key="4">
    <source>
        <dbReference type="Proteomes" id="UP000822688"/>
    </source>
</evidence>
<keyword evidence="4" id="KW-1185">Reference proteome</keyword>
<evidence type="ECO:0000256" key="1">
    <source>
        <dbReference type="SAM" id="MobiDB-lite"/>
    </source>
</evidence>
<evidence type="ECO:0000313" key="3">
    <source>
        <dbReference type="EMBL" id="KAG0569582.1"/>
    </source>
</evidence>